<dbReference type="InterPro" id="IPR003442">
    <property type="entry name" value="T6A_TsaE"/>
</dbReference>
<keyword evidence="7" id="KW-0547">Nucleotide-binding</keyword>
<evidence type="ECO:0000256" key="10">
    <source>
        <dbReference type="ARBA" id="ARBA00032441"/>
    </source>
</evidence>
<dbReference type="GO" id="GO:0005524">
    <property type="term" value="F:ATP binding"/>
    <property type="evidence" value="ECO:0007669"/>
    <property type="project" value="UniProtKB-KW"/>
</dbReference>
<keyword evidence="6" id="KW-0479">Metal-binding</keyword>
<dbReference type="PANTHER" id="PTHR33540">
    <property type="entry name" value="TRNA THREONYLCARBAMOYLADENOSINE BIOSYNTHESIS PROTEIN TSAE"/>
    <property type="match status" value="1"/>
</dbReference>
<dbReference type="GO" id="GO:0002949">
    <property type="term" value="P:tRNA threonylcarbamoyladenosine modification"/>
    <property type="evidence" value="ECO:0007669"/>
    <property type="project" value="InterPro"/>
</dbReference>
<keyword evidence="8" id="KW-0067">ATP-binding</keyword>
<keyword evidence="9" id="KW-0460">Magnesium</keyword>
<evidence type="ECO:0000256" key="3">
    <source>
        <dbReference type="ARBA" id="ARBA00019010"/>
    </source>
</evidence>
<accession>A0A3B1D0H0</accession>
<evidence type="ECO:0000256" key="5">
    <source>
        <dbReference type="ARBA" id="ARBA00022694"/>
    </source>
</evidence>
<reference evidence="11" key="1">
    <citation type="submission" date="2018-06" db="EMBL/GenBank/DDBJ databases">
        <authorList>
            <person name="Zhirakovskaya E."/>
        </authorList>
    </citation>
    <scope>NUCLEOTIDE SEQUENCE</scope>
</reference>
<dbReference type="Pfam" id="PF02367">
    <property type="entry name" value="TsaE"/>
    <property type="match status" value="1"/>
</dbReference>
<sequence>MKSKTIITKNPEETIAFGKKLAKNLSSGNIICLIGDLGAGKTTFVKGLAQGLKVNPNKVSSPTFVVMNIYEGKLPIYHFDLYRMEGNEDMAMIGYEEFLYGDGIAVIEWAEHLGNLMPKDYIRIELTHHKPQGRKIKLSVKGKRYEHFIDRHLD</sequence>
<evidence type="ECO:0000313" key="11">
    <source>
        <dbReference type="EMBL" id="VAX35609.1"/>
    </source>
</evidence>
<protein>
    <recommendedName>
        <fullName evidence="3">tRNA threonylcarbamoyladenosine biosynthesis protein TsaE</fullName>
    </recommendedName>
    <alternativeName>
        <fullName evidence="10">t(6)A37 threonylcarbamoyladenosine biosynthesis protein TsaE</fullName>
    </alternativeName>
</protein>
<evidence type="ECO:0000256" key="1">
    <source>
        <dbReference type="ARBA" id="ARBA00004496"/>
    </source>
</evidence>
<evidence type="ECO:0000256" key="6">
    <source>
        <dbReference type="ARBA" id="ARBA00022723"/>
    </source>
</evidence>
<gene>
    <name evidence="11" type="ORF">MNBD_UNCLBAC01-1920</name>
</gene>
<proteinExistence type="inferred from homology"/>
<dbReference type="InterPro" id="IPR027417">
    <property type="entry name" value="P-loop_NTPase"/>
</dbReference>
<dbReference type="PANTHER" id="PTHR33540:SF2">
    <property type="entry name" value="TRNA THREONYLCARBAMOYLADENOSINE BIOSYNTHESIS PROTEIN TSAE"/>
    <property type="match status" value="1"/>
</dbReference>
<keyword evidence="4" id="KW-0963">Cytoplasm</keyword>
<evidence type="ECO:0000256" key="8">
    <source>
        <dbReference type="ARBA" id="ARBA00022840"/>
    </source>
</evidence>
<dbReference type="EMBL" id="UOGJ01000067">
    <property type="protein sequence ID" value="VAX35609.1"/>
    <property type="molecule type" value="Genomic_DNA"/>
</dbReference>
<dbReference type="GO" id="GO:0046872">
    <property type="term" value="F:metal ion binding"/>
    <property type="evidence" value="ECO:0007669"/>
    <property type="project" value="UniProtKB-KW"/>
</dbReference>
<dbReference type="AlphaFoldDB" id="A0A3B1D0H0"/>
<dbReference type="NCBIfam" id="TIGR00150">
    <property type="entry name" value="T6A_YjeE"/>
    <property type="match status" value="1"/>
</dbReference>
<name>A0A3B1D0H0_9ZZZZ</name>
<dbReference type="GO" id="GO:0005737">
    <property type="term" value="C:cytoplasm"/>
    <property type="evidence" value="ECO:0007669"/>
    <property type="project" value="UniProtKB-SubCell"/>
</dbReference>
<dbReference type="Gene3D" id="3.40.50.300">
    <property type="entry name" value="P-loop containing nucleotide triphosphate hydrolases"/>
    <property type="match status" value="1"/>
</dbReference>
<organism evidence="11">
    <name type="scientific">hydrothermal vent metagenome</name>
    <dbReference type="NCBI Taxonomy" id="652676"/>
    <lineage>
        <taxon>unclassified sequences</taxon>
        <taxon>metagenomes</taxon>
        <taxon>ecological metagenomes</taxon>
    </lineage>
</organism>
<evidence type="ECO:0000256" key="9">
    <source>
        <dbReference type="ARBA" id="ARBA00022842"/>
    </source>
</evidence>
<evidence type="ECO:0000256" key="2">
    <source>
        <dbReference type="ARBA" id="ARBA00007599"/>
    </source>
</evidence>
<comment type="subcellular location">
    <subcellularLocation>
        <location evidence="1">Cytoplasm</location>
    </subcellularLocation>
</comment>
<keyword evidence="5" id="KW-0819">tRNA processing</keyword>
<comment type="similarity">
    <text evidence="2">Belongs to the TsaE family.</text>
</comment>
<evidence type="ECO:0000256" key="4">
    <source>
        <dbReference type="ARBA" id="ARBA00022490"/>
    </source>
</evidence>
<evidence type="ECO:0000256" key="7">
    <source>
        <dbReference type="ARBA" id="ARBA00022741"/>
    </source>
</evidence>
<dbReference type="SUPFAM" id="SSF52540">
    <property type="entry name" value="P-loop containing nucleoside triphosphate hydrolases"/>
    <property type="match status" value="1"/>
</dbReference>